<feature type="transmembrane region" description="Helical" evidence="2">
    <location>
        <begin position="61"/>
        <end position="79"/>
    </location>
</feature>
<dbReference type="EMBL" id="GG662521">
    <property type="protein sequence ID" value="EAR83155.2"/>
    <property type="molecule type" value="Genomic_DNA"/>
</dbReference>
<evidence type="ECO:0000256" key="2">
    <source>
        <dbReference type="SAM" id="Phobius"/>
    </source>
</evidence>
<feature type="region of interest" description="Disordered" evidence="1">
    <location>
        <begin position="746"/>
        <end position="772"/>
    </location>
</feature>
<evidence type="ECO:0000313" key="4">
    <source>
        <dbReference type="Proteomes" id="UP000009168"/>
    </source>
</evidence>
<dbReference type="GeneID" id="7830092"/>
<dbReference type="RefSeq" id="XP_001030818.2">
    <property type="nucleotide sequence ID" value="XM_001030818.2"/>
</dbReference>
<keyword evidence="2" id="KW-1133">Transmembrane helix</keyword>
<dbReference type="KEGG" id="tet:TTHERM_01014720"/>
<organism evidence="3 4">
    <name type="scientific">Tetrahymena thermophila (strain SB210)</name>
    <dbReference type="NCBI Taxonomy" id="312017"/>
    <lineage>
        <taxon>Eukaryota</taxon>
        <taxon>Sar</taxon>
        <taxon>Alveolata</taxon>
        <taxon>Ciliophora</taxon>
        <taxon>Intramacronucleata</taxon>
        <taxon>Oligohymenophorea</taxon>
        <taxon>Hymenostomatida</taxon>
        <taxon>Tetrahymenina</taxon>
        <taxon>Tetrahymenidae</taxon>
        <taxon>Tetrahymena</taxon>
    </lineage>
</organism>
<dbReference type="InParanoid" id="Q22CW4"/>
<dbReference type="AlphaFoldDB" id="Q22CW4"/>
<keyword evidence="4" id="KW-1185">Reference proteome</keyword>
<dbReference type="HOGENOM" id="CLU_370696_0_0_1"/>
<proteinExistence type="predicted"/>
<feature type="compositionally biased region" description="Low complexity" evidence="1">
    <location>
        <begin position="568"/>
        <end position="580"/>
    </location>
</feature>
<name>Q22CW4_TETTS</name>
<keyword evidence="2" id="KW-0472">Membrane</keyword>
<reference evidence="4" key="1">
    <citation type="journal article" date="2006" name="PLoS Biol.">
        <title>Macronuclear genome sequence of the ciliate Tetrahymena thermophila, a model eukaryote.</title>
        <authorList>
            <person name="Eisen J.A."/>
            <person name="Coyne R.S."/>
            <person name="Wu M."/>
            <person name="Wu D."/>
            <person name="Thiagarajan M."/>
            <person name="Wortman J.R."/>
            <person name="Badger J.H."/>
            <person name="Ren Q."/>
            <person name="Amedeo P."/>
            <person name="Jones K.M."/>
            <person name="Tallon L.J."/>
            <person name="Delcher A.L."/>
            <person name="Salzberg S.L."/>
            <person name="Silva J.C."/>
            <person name="Haas B.J."/>
            <person name="Majoros W.H."/>
            <person name="Farzad M."/>
            <person name="Carlton J.M."/>
            <person name="Smith R.K. Jr."/>
            <person name="Garg J."/>
            <person name="Pearlman R.E."/>
            <person name="Karrer K.M."/>
            <person name="Sun L."/>
            <person name="Manning G."/>
            <person name="Elde N.C."/>
            <person name="Turkewitz A.P."/>
            <person name="Asai D.J."/>
            <person name="Wilkes D.E."/>
            <person name="Wang Y."/>
            <person name="Cai H."/>
            <person name="Collins K."/>
            <person name="Stewart B.A."/>
            <person name="Lee S.R."/>
            <person name="Wilamowska K."/>
            <person name="Weinberg Z."/>
            <person name="Ruzzo W.L."/>
            <person name="Wloga D."/>
            <person name="Gaertig J."/>
            <person name="Frankel J."/>
            <person name="Tsao C.-C."/>
            <person name="Gorovsky M.A."/>
            <person name="Keeling P.J."/>
            <person name="Waller R.F."/>
            <person name="Patron N.J."/>
            <person name="Cherry J.M."/>
            <person name="Stover N.A."/>
            <person name="Krieger C.J."/>
            <person name="del Toro C."/>
            <person name="Ryder H.F."/>
            <person name="Williamson S.C."/>
            <person name="Barbeau R.A."/>
            <person name="Hamilton E.P."/>
            <person name="Orias E."/>
        </authorList>
    </citation>
    <scope>NUCLEOTIDE SEQUENCE [LARGE SCALE GENOMIC DNA]</scope>
    <source>
        <strain evidence="4">SB210</strain>
    </source>
</reference>
<evidence type="ECO:0000256" key="1">
    <source>
        <dbReference type="SAM" id="MobiDB-lite"/>
    </source>
</evidence>
<gene>
    <name evidence="3" type="ORF">TTHERM_01014720</name>
</gene>
<accession>Q22CW4</accession>
<feature type="region of interest" description="Disordered" evidence="1">
    <location>
        <begin position="560"/>
        <end position="582"/>
    </location>
</feature>
<feature type="transmembrane region" description="Helical" evidence="2">
    <location>
        <begin position="99"/>
        <end position="122"/>
    </location>
</feature>
<keyword evidence="2 3" id="KW-0812">Transmembrane</keyword>
<sequence>MNTTILNQSQANPLKMSQNNYMLNHTQAHSDYGKSNPRFDQKVYQELCGCAPTQIVPIIKFLLIFIMLGALIGFILSIVGACYDGSSWMGSQPTETYALFITDIILCVFIFGLALFAFIQLMMKNFELGIKVELTLFFVFVFLACSLAGGIIIQTIDQSSSVSYSCSQVYQKIWPSSVLDASQTAQANFCSGNCPCDYSSQSQSSYPLAGYFDPSGPINALGCKQYTPLSQSTVNLLQNLESSWKCAGICSVSKMYLFTDVNRGQPNSQQSCFQIASQKLYPLSNLFLGGDFTISILQMIILLFLMKLKTFLDRDDVRLFSGVKTIDQERQHVYATSIIQDPHNQSIAHDQSSIIRQDHQQSMIQNQQLYQQEQVIQQQPPQVYQTQQNQTFVKKNSFIQPLHTQMNALPAATSNQQSSQPVISVIQKQNSMSAQSAQVAPFPNQNVNNVNSSNNQVLYKQNSITMQNSQIIQNAQYNSQKTASFPNQGQQITSNNNNQVVPLKEVLNNNGNQNQIYQQNQNSDVKTDIEYQYQRDIYNTQGNQINRQPTLNQKIQNYRDDFDGQDQSPSSPMRSSIVSPKKNNYIERKQTIEHTPVNNLFDDDVAQNKNRNNLNNSIVFQNKAANHPLSQLQQNRLTSSSFQNASTMQQSPIRKGQQQTGGLSVLANTGNLTLQSRNVATPVMQSEMHNDDTQGVVHNLDMVKPKSNNNTYRPQSNVVSLNLDPSAPNSSYQLNDAAFRSTMQNQSTVSNGNNNTNKKFFSKQNQNNNIIV</sequence>
<protein>
    <submittedName>
        <fullName evidence="3">Transmembrane protein, putative</fullName>
    </submittedName>
</protein>
<evidence type="ECO:0000313" key="3">
    <source>
        <dbReference type="EMBL" id="EAR83155.2"/>
    </source>
</evidence>
<feature type="transmembrane region" description="Helical" evidence="2">
    <location>
        <begin position="134"/>
        <end position="153"/>
    </location>
</feature>
<dbReference type="Proteomes" id="UP000009168">
    <property type="component" value="Unassembled WGS sequence"/>
</dbReference>